<name>A0ABT8SIA0_9BURK</name>
<dbReference type="InterPro" id="IPR003018">
    <property type="entry name" value="GAF"/>
</dbReference>
<dbReference type="EMBL" id="JAUKVY010000071">
    <property type="protein sequence ID" value="MDO1538114.1"/>
    <property type="molecule type" value="Genomic_DNA"/>
</dbReference>
<reference evidence="2" key="1">
    <citation type="submission" date="2023-06" db="EMBL/GenBank/DDBJ databases">
        <authorList>
            <person name="Jiang Y."/>
            <person name="Liu Q."/>
        </authorList>
    </citation>
    <scope>NUCLEOTIDE SEQUENCE</scope>
    <source>
        <strain evidence="2">CGMCC 1.12090</strain>
    </source>
</reference>
<feature type="domain" description="GAF" evidence="1">
    <location>
        <begin position="79"/>
        <end position="168"/>
    </location>
</feature>
<organism evidence="2 3">
    <name type="scientific">Variovorax ginsengisoli</name>
    <dbReference type="NCBI Taxonomy" id="363844"/>
    <lineage>
        <taxon>Bacteria</taxon>
        <taxon>Pseudomonadati</taxon>
        <taxon>Pseudomonadota</taxon>
        <taxon>Betaproteobacteria</taxon>
        <taxon>Burkholderiales</taxon>
        <taxon>Comamonadaceae</taxon>
        <taxon>Variovorax</taxon>
    </lineage>
</organism>
<comment type="caution">
    <text evidence="2">The sequence shown here is derived from an EMBL/GenBank/DDBJ whole genome shotgun (WGS) entry which is preliminary data.</text>
</comment>
<accession>A0ABT8SIA0</accession>
<sequence length="190" mass="21167">MQTSNEFPQPLLVALCTNLFDALGTARDADEAMKQIDEVLRLFAGPVTFSININVTTSDDPPNEIQLQRYYSSHRGQFPVQGRKRKTLTHWTDTLFAQGRVFVAEGAHSLAQVFDDYDRMAEMGLNACINVPILRGNACVATFNVFGQRGSWHAHEVLAVRMLALLAARWIEPAPKLHYSLGNQVSNCCS</sequence>
<gene>
    <name evidence="2" type="ORF">Q2T77_38460</name>
</gene>
<dbReference type="SUPFAM" id="SSF55781">
    <property type="entry name" value="GAF domain-like"/>
    <property type="match status" value="1"/>
</dbReference>
<dbReference type="Proteomes" id="UP001169027">
    <property type="component" value="Unassembled WGS sequence"/>
</dbReference>
<protein>
    <submittedName>
        <fullName evidence="2">GAF domain-containing protein</fullName>
    </submittedName>
</protein>
<keyword evidence="3" id="KW-1185">Reference proteome</keyword>
<evidence type="ECO:0000313" key="2">
    <source>
        <dbReference type="EMBL" id="MDO1538114.1"/>
    </source>
</evidence>
<proteinExistence type="predicted"/>
<dbReference type="Pfam" id="PF01590">
    <property type="entry name" value="GAF"/>
    <property type="match status" value="1"/>
</dbReference>
<evidence type="ECO:0000313" key="3">
    <source>
        <dbReference type="Proteomes" id="UP001169027"/>
    </source>
</evidence>
<dbReference type="RefSeq" id="WP_301816519.1">
    <property type="nucleotide sequence ID" value="NZ_JAUJZH010000071.1"/>
</dbReference>
<evidence type="ECO:0000259" key="1">
    <source>
        <dbReference type="Pfam" id="PF01590"/>
    </source>
</evidence>